<organism evidence="1 2">
    <name type="scientific">Catharanthus roseus</name>
    <name type="common">Madagascar periwinkle</name>
    <name type="synonym">Vinca rosea</name>
    <dbReference type="NCBI Taxonomy" id="4058"/>
    <lineage>
        <taxon>Eukaryota</taxon>
        <taxon>Viridiplantae</taxon>
        <taxon>Streptophyta</taxon>
        <taxon>Embryophyta</taxon>
        <taxon>Tracheophyta</taxon>
        <taxon>Spermatophyta</taxon>
        <taxon>Magnoliopsida</taxon>
        <taxon>eudicotyledons</taxon>
        <taxon>Gunneridae</taxon>
        <taxon>Pentapetalae</taxon>
        <taxon>asterids</taxon>
        <taxon>lamiids</taxon>
        <taxon>Gentianales</taxon>
        <taxon>Apocynaceae</taxon>
        <taxon>Rauvolfioideae</taxon>
        <taxon>Vinceae</taxon>
        <taxon>Catharanthinae</taxon>
        <taxon>Catharanthus</taxon>
    </lineage>
</organism>
<sequence length="144" mass="16201">MVSISGTLGCTSSQHDIQQTFQVQLYRRRLREPLLDRGTRGVKRGTRRLPDRGARRHRHTYLGHEVERGKGSGGGRPPIDPLDSPILDMSSFSLGLTPPSQFRICLISLTIPYIFRVFIFSCTSSSGHSRFIYTASAYIVCIFI</sequence>
<accession>A0ACC0A0Q3</accession>
<evidence type="ECO:0000313" key="2">
    <source>
        <dbReference type="Proteomes" id="UP001060085"/>
    </source>
</evidence>
<reference evidence="2" key="1">
    <citation type="journal article" date="2023" name="Nat. Plants">
        <title>Single-cell RNA sequencing provides a high-resolution roadmap for understanding the multicellular compartmentation of specialized metabolism.</title>
        <authorList>
            <person name="Sun S."/>
            <person name="Shen X."/>
            <person name="Li Y."/>
            <person name="Li Y."/>
            <person name="Wang S."/>
            <person name="Li R."/>
            <person name="Zhang H."/>
            <person name="Shen G."/>
            <person name="Guo B."/>
            <person name="Wei J."/>
            <person name="Xu J."/>
            <person name="St-Pierre B."/>
            <person name="Chen S."/>
            <person name="Sun C."/>
        </authorList>
    </citation>
    <scope>NUCLEOTIDE SEQUENCE [LARGE SCALE GENOMIC DNA]</scope>
</reference>
<name>A0ACC0A0Q3_CATRO</name>
<keyword evidence="2" id="KW-1185">Reference proteome</keyword>
<dbReference type="Proteomes" id="UP001060085">
    <property type="component" value="Linkage Group LG07"/>
</dbReference>
<proteinExistence type="predicted"/>
<gene>
    <name evidence="1" type="ORF">M9H77_31012</name>
</gene>
<dbReference type="EMBL" id="CM044707">
    <property type="protein sequence ID" value="KAI5653825.1"/>
    <property type="molecule type" value="Genomic_DNA"/>
</dbReference>
<protein>
    <submittedName>
        <fullName evidence="1">Uncharacterized protein</fullName>
    </submittedName>
</protein>
<comment type="caution">
    <text evidence="1">The sequence shown here is derived from an EMBL/GenBank/DDBJ whole genome shotgun (WGS) entry which is preliminary data.</text>
</comment>
<evidence type="ECO:0000313" key="1">
    <source>
        <dbReference type="EMBL" id="KAI5653825.1"/>
    </source>
</evidence>